<evidence type="ECO:0000256" key="1">
    <source>
        <dbReference type="SAM" id="SignalP"/>
    </source>
</evidence>
<evidence type="ECO:0008006" key="4">
    <source>
        <dbReference type="Google" id="ProtNLM"/>
    </source>
</evidence>
<dbReference type="PIRSF" id="PIRSF029720">
    <property type="entry name" value="UCP029720"/>
    <property type="match status" value="1"/>
</dbReference>
<dbReference type="Pfam" id="PF03640">
    <property type="entry name" value="Lipoprotein_15"/>
    <property type="match status" value="2"/>
</dbReference>
<feature type="signal peptide" evidence="1">
    <location>
        <begin position="1"/>
        <end position="20"/>
    </location>
</feature>
<dbReference type="InterPro" id="IPR014558">
    <property type="entry name" value="UCP029720"/>
</dbReference>
<dbReference type="Proteomes" id="UP000626148">
    <property type="component" value="Unassembled WGS sequence"/>
</dbReference>
<organism evidence="2 3">
    <name type="scientific">Saccharospirillum salsuginis</name>
    <dbReference type="NCBI Taxonomy" id="418750"/>
    <lineage>
        <taxon>Bacteria</taxon>
        <taxon>Pseudomonadati</taxon>
        <taxon>Pseudomonadota</taxon>
        <taxon>Gammaproteobacteria</taxon>
        <taxon>Oceanospirillales</taxon>
        <taxon>Saccharospirillaceae</taxon>
        <taxon>Saccharospirillum</taxon>
    </lineage>
</organism>
<keyword evidence="3" id="KW-1185">Reference proteome</keyword>
<name>A0A918N8Z0_9GAMM</name>
<dbReference type="RefSeq" id="WP_189608723.1">
    <property type="nucleotide sequence ID" value="NZ_BMXR01000005.1"/>
</dbReference>
<reference evidence="2" key="1">
    <citation type="journal article" date="2014" name="Int. J. Syst. Evol. Microbiol.">
        <title>Complete genome sequence of Corynebacterium casei LMG S-19264T (=DSM 44701T), isolated from a smear-ripened cheese.</title>
        <authorList>
            <consortium name="US DOE Joint Genome Institute (JGI-PGF)"/>
            <person name="Walter F."/>
            <person name="Albersmeier A."/>
            <person name="Kalinowski J."/>
            <person name="Ruckert C."/>
        </authorList>
    </citation>
    <scope>NUCLEOTIDE SEQUENCE</scope>
    <source>
        <strain evidence="2">KCTC 22169</strain>
    </source>
</reference>
<proteinExistence type="predicted"/>
<reference evidence="2" key="2">
    <citation type="submission" date="2020-09" db="EMBL/GenBank/DDBJ databases">
        <authorList>
            <person name="Sun Q."/>
            <person name="Kim S."/>
        </authorList>
    </citation>
    <scope>NUCLEOTIDE SEQUENCE</scope>
    <source>
        <strain evidence="2">KCTC 22169</strain>
    </source>
</reference>
<sequence>MKAMIATAAALTLVACASTATTIPDNVPVETRDTSLGTILTDEDGMTLYLYTRDDKGVSNCYDRCAQNWPPLEASSNAQGAGKFSVIERRDGTHQWAYEGDPLYLWVNDQEPGDVTGQGVGDVWFVIEADSSGGMSY</sequence>
<dbReference type="InterPro" id="IPR005297">
    <property type="entry name" value="Lipoprotein_repeat"/>
</dbReference>
<gene>
    <name evidence="2" type="ORF">GCM10007392_23250</name>
</gene>
<dbReference type="PANTHER" id="PTHR39335">
    <property type="entry name" value="BLL4220 PROTEIN"/>
    <property type="match status" value="1"/>
</dbReference>
<protein>
    <recommendedName>
        <fullName evidence="4">Lipoprotein with Yx(FWY)xxD motif</fullName>
    </recommendedName>
</protein>
<evidence type="ECO:0000313" key="3">
    <source>
        <dbReference type="Proteomes" id="UP000626148"/>
    </source>
</evidence>
<dbReference type="PANTHER" id="PTHR39335:SF1">
    <property type="entry name" value="BLL4220 PROTEIN"/>
    <property type="match status" value="1"/>
</dbReference>
<dbReference type="PROSITE" id="PS51257">
    <property type="entry name" value="PROKAR_LIPOPROTEIN"/>
    <property type="match status" value="1"/>
</dbReference>
<dbReference type="AlphaFoldDB" id="A0A918N8Z0"/>
<accession>A0A918N8Z0</accession>
<dbReference type="EMBL" id="BMXR01000005">
    <property type="protein sequence ID" value="GGX55034.1"/>
    <property type="molecule type" value="Genomic_DNA"/>
</dbReference>
<comment type="caution">
    <text evidence="2">The sequence shown here is derived from an EMBL/GenBank/DDBJ whole genome shotgun (WGS) entry which is preliminary data.</text>
</comment>
<dbReference type="GO" id="GO:0043448">
    <property type="term" value="P:alkane catabolic process"/>
    <property type="evidence" value="ECO:0007669"/>
    <property type="project" value="TreeGrafter"/>
</dbReference>
<keyword evidence="1" id="KW-0732">Signal</keyword>
<evidence type="ECO:0000313" key="2">
    <source>
        <dbReference type="EMBL" id="GGX55034.1"/>
    </source>
</evidence>
<feature type="chain" id="PRO_5037248942" description="Lipoprotein with Yx(FWY)xxD motif" evidence="1">
    <location>
        <begin position="21"/>
        <end position="137"/>
    </location>
</feature>